<dbReference type="PROSITE" id="PS50113">
    <property type="entry name" value="PAC"/>
    <property type="match status" value="1"/>
</dbReference>
<name>A0A4U8YSI9_9BACT</name>
<feature type="domain" description="PAS" evidence="14">
    <location>
        <begin position="300"/>
        <end position="355"/>
    </location>
</feature>
<evidence type="ECO:0000259" key="13">
    <source>
        <dbReference type="PROSITE" id="PS50110"/>
    </source>
</evidence>
<dbReference type="InterPro" id="IPR011006">
    <property type="entry name" value="CheY-like_superfamily"/>
</dbReference>
<evidence type="ECO:0000256" key="1">
    <source>
        <dbReference type="ARBA" id="ARBA00000085"/>
    </source>
</evidence>
<dbReference type="GO" id="GO:0005524">
    <property type="term" value="F:ATP binding"/>
    <property type="evidence" value="ECO:0007669"/>
    <property type="project" value="UniProtKB-KW"/>
</dbReference>
<dbReference type="Gene3D" id="3.30.565.10">
    <property type="entry name" value="Histidine kinase-like ATPase, C-terminal domain"/>
    <property type="match status" value="1"/>
</dbReference>
<keyword evidence="11" id="KW-0812">Transmembrane</keyword>
<dbReference type="Proteomes" id="UP000507962">
    <property type="component" value="Unassembled WGS sequence"/>
</dbReference>
<evidence type="ECO:0000256" key="4">
    <source>
        <dbReference type="ARBA" id="ARBA00022679"/>
    </source>
</evidence>
<gene>
    <name evidence="16" type="ORF">MSL71_24590</name>
</gene>
<dbReference type="InterPro" id="IPR001638">
    <property type="entry name" value="Solute-binding_3/MltF_N"/>
</dbReference>
<dbReference type="Gene3D" id="3.40.50.2300">
    <property type="match status" value="1"/>
</dbReference>
<dbReference type="SUPFAM" id="SSF53850">
    <property type="entry name" value="Periplasmic binding protein-like II"/>
    <property type="match status" value="1"/>
</dbReference>
<dbReference type="PANTHER" id="PTHR43065">
    <property type="entry name" value="SENSOR HISTIDINE KINASE"/>
    <property type="match status" value="1"/>
</dbReference>
<dbReference type="SUPFAM" id="SSF55874">
    <property type="entry name" value="ATPase domain of HSP90 chaperone/DNA topoisomerase II/histidine kinase"/>
    <property type="match status" value="1"/>
</dbReference>
<keyword evidence="5" id="KW-0547">Nucleotide-binding</keyword>
<evidence type="ECO:0000256" key="10">
    <source>
        <dbReference type="SAM" id="Coils"/>
    </source>
</evidence>
<dbReference type="InterPro" id="IPR003661">
    <property type="entry name" value="HisK_dim/P_dom"/>
</dbReference>
<evidence type="ECO:0000256" key="3">
    <source>
        <dbReference type="ARBA" id="ARBA00022553"/>
    </source>
</evidence>
<dbReference type="CDD" id="cd00156">
    <property type="entry name" value="REC"/>
    <property type="match status" value="1"/>
</dbReference>
<dbReference type="CDD" id="cd00130">
    <property type="entry name" value="PAS"/>
    <property type="match status" value="1"/>
</dbReference>
<dbReference type="NCBIfam" id="TIGR00229">
    <property type="entry name" value="sensory_box"/>
    <property type="match status" value="1"/>
</dbReference>
<evidence type="ECO:0000256" key="8">
    <source>
        <dbReference type="ARBA" id="ARBA00023012"/>
    </source>
</evidence>
<evidence type="ECO:0000256" key="6">
    <source>
        <dbReference type="ARBA" id="ARBA00022777"/>
    </source>
</evidence>
<dbReference type="SUPFAM" id="SSF55785">
    <property type="entry name" value="PYP-like sensor domain (PAS domain)"/>
    <property type="match status" value="1"/>
</dbReference>
<keyword evidence="8" id="KW-0902">Two-component regulatory system</keyword>
<organism evidence="16 17">
    <name type="scientific">Desulfoluna butyratoxydans</name>
    <dbReference type="NCBI Taxonomy" id="231438"/>
    <lineage>
        <taxon>Bacteria</taxon>
        <taxon>Pseudomonadati</taxon>
        <taxon>Thermodesulfobacteriota</taxon>
        <taxon>Desulfobacteria</taxon>
        <taxon>Desulfobacterales</taxon>
        <taxon>Desulfolunaceae</taxon>
        <taxon>Desulfoluna</taxon>
    </lineage>
</organism>
<dbReference type="InterPro" id="IPR000700">
    <property type="entry name" value="PAS-assoc_C"/>
</dbReference>
<keyword evidence="10" id="KW-0175">Coiled coil</keyword>
<evidence type="ECO:0000313" key="16">
    <source>
        <dbReference type="EMBL" id="VFQ44802.1"/>
    </source>
</evidence>
<dbReference type="PANTHER" id="PTHR43065:SF46">
    <property type="entry name" value="C4-DICARBOXYLATE TRANSPORT SENSOR PROTEIN DCTB"/>
    <property type="match status" value="1"/>
</dbReference>
<dbReference type="InterPro" id="IPR005467">
    <property type="entry name" value="His_kinase_dom"/>
</dbReference>
<keyword evidence="17" id="KW-1185">Reference proteome</keyword>
<dbReference type="Gene3D" id="1.10.287.130">
    <property type="match status" value="1"/>
</dbReference>
<keyword evidence="3 9" id="KW-0597">Phosphoprotein</keyword>
<keyword evidence="4" id="KW-0808">Transferase</keyword>
<dbReference type="InterPro" id="IPR036890">
    <property type="entry name" value="HATPase_C_sf"/>
</dbReference>
<dbReference type="GO" id="GO:0000155">
    <property type="term" value="F:phosphorelay sensor kinase activity"/>
    <property type="evidence" value="ECO:0007669"/>
    <property type="project" value="InterPro"/>
</dbReference>
<dbReference type="InterPro" id="IPR000014">
    <property type="entry name" value="PAS"/>
</dbReference>
<dbReference type="Pfam" id="PF00072">
    <property type="entry name" value="Response_reg"/>
    <property type="match status" value="1"/>
</dbReference>
<dbReference type="SUPFAM" id="SSF47384">
    <property type="entry name" value="Homodimeric domain of signal transducing histidine kinase"/>
    <property type="match status" value="1"/>
</dbReference>
<dbReference type="SMART" id="SM00388">
    <property type="entry name" value="HisKA"/>
    <property type="match status" value="1"/>
</dbReference>
<keyword evidence="11" id="KW-1133">Transmembrane helix</keyword>
<feature type="domain" description="PAC" evidence="15">
    <location>
        <begin position="374"/>
        <end position="429"/>
    </location>
</feature>
<dbReference type="InterPro" id="IPR003594">
    <property type="entry name" value="HATPase_dom"/>
</dbReference>
<evidence type="ECO:0000256" key="2">
    <source>
        <dbReference type="ARBA" id="ARBA00012438"/>
    </source>
</evidence>
<reference evidence="16 17" key="1">
    <citation type="submission" date="2019-03" db="EMBL/GenBank/DDBJ databases">
        <authorList>
            <person name="Nijsse B."/>
        </authorList>
    </citation>
    <scope>NUCLEOTIDE SEQUENCE [LARGE SCALE GENOMIC DNA]</scope>
    <source>
        <strain evidence="16">Desulfoluna butyratoxydans MSL71</strain>
    </source>
</reference>
<evidence type="ECO:0000259" key="15">
    <source>
        <dbReference type="PROSITE" id="PS50113"/>
    </source>
</evidence>
<keyword evidence="6" id="KW-0418">Kinase</keyword>
<proteinExistence type="predicted"/>
<dbReference type="PROSITE" id="PS50109">
    <property type="entry name" value="HIS_KIN"/>
    <property type="match status" value="1"/>
</dbReference>
<dbReference type="InterPro" id="IPR035965">
    <property type="entry name" value="PAS-like_dom_sf"/>
</dbReference>
<dbReference type="SMART" id="SM00062">
    <property type="entry name" value="PBPb"/>
    <property type="match status" value="1"/>
</dbReference>
<evidence type="ECO:0000256" key="5">
    <source>
        <dbReference type="ARBA" id="ARBA00022741"/>
    </source>
</evidence>
<comment type="catalytic activity">
    <reaction evidence="1">
        <text>ATP + protein L-histidine = ADP + protein N-phospho-L-histidine.</text>
        <dbReference type="EC" id="2.7.13.3"/>
    </reaction>
</comment>
<dbReference type="Pfam" id="PF00512">
    <property type="entry name" value="HisKA"/>
    <property type="match status" value="1"/>
</dbReference>
<evidence type="ECO:0000256" key="11">
    <source>
        <dbReference type="SAM" id="Phobius"/>
    </source>
</evidence>
<dbReference type="InterPro" id="IPR036097">
    <property type="entry name" value="HisK_dim/P_sf"/>
</dbReference>
<dbReference type="SMART" id="SM00387">
    <property type="entry name" value="HATPase_c"/>
    <property type="match status" value="1"/>
</dbReference>
<keyword evidence="7" id="KW-0067">ATP-binding</keyword>
<dbReference type="EC" id="2.7.13.3" evidence="2"/>
<evidence type="ECO:0000259" key="14">
    <source>
        <dbReference type="PROSITE" id="PS50112"/>
    </source>
</evidence>
<dbReference type="Gene3D" id="3.30.450.20">
    <property type="entry name" value="PAS domain"/>
    <property type="match status" value="1"/>
</dbReference>
<feature type="transmembrane region" description="Helical" evidence="11">
    <location>
        <begin position="264"/>
        <end position="286"/>
    </location>
</feature>
<sequence length="805" mass="90324">MKYTYSIICAILILYVASFQAVSGIEPSPPLRVGICYTPPFCFTGPDGKALGIYPDLINKIASKEHWKTTFISSSWSEGLEQLQREEIDLIAHIGFSEERQRTMDFNHESIFDEWGQIFLKPGNSIESIQDLEGLRVAVEENDINGHNFVKTTESMGIHCDIVIMPTREDVFRAVQKGTVAAGVTSQHFGLRHARDFELIASSIQFSPFSLFFASKKGLHGDKLAVIDSYLHRWKQVYNSYYHERLFYWMGANAAYEKTIIPRWLINTVGAIVIISALLAALSRALNNKVKKKTRELRSQKKQYKDLVENANSIILRMDKNGRVLFLNRFGLDLFGYTRDEIYGRNVLDMILSPETAQSYRFITADKKTFKLPENYEFMENENICKDGRTVAIQWSNRAINDHDGHFHEILCIGTDITQRRQLEASLSHSQKIEAIGTLAGGIAHDFNNILTIIFGYTDLARLYIDKPEKIKNALDQISQGGLRAKELIGQILTFSRKSETKQQTLQPLHIVKETIALLRPALPSTIKIESTLTSKSTIHADPTQIHQIIMNLCTNAYHAMEETGGTLRVALTDIRIREDETDLAQCPSTPGDYTLLEVSDTGSGIDPDIIEKIFDPYFTTKQRGKGTGLGLSLVHGIVKEHMGHIHAQSIQGEGTTFNVYLPVLKDNTSAVSGETHRGKIIGGNETILVVDDESKIADSLSQILSRHGYTVKAFTDAAKALAFFQEEPDTVDLVLTDMTMPGMRGSALTREILRCRPKLPVILCSGDIEPLSVEYLQESGIADYIQKPIMMGNLLQKIRKQLDG</sequence>
<dbReference type="PROSITE" id="PS50112">
    <property type="entry name" value="PAS"/>
    <property type="match status" value="1"/>
</dbReference>
<keyword evidence="11" id="KW-0472">Membrane</keyword>
<evidence type="ECO:0000256" key="7">
    <source>
        <dbReference type="ARBA" id="ARBA00022840"/>
    </source>
</evidence>
<dbReference type="SMART" id="SM00086">
    <property type="entry name" value="PAC"/>
    <property type="match status" value="1"/>
</dbReference>
<dbReference type="InterPro" id="IPR001789">
    <property type="entry name" value="Sig_transdc_resp-reg_receiver"/>
</dbReference>
<dbReference type="SMART" id="SM00091">
    <property type="entry name" value="PAS"/>
    <property type="match status" value="1"/>
</dbReference>
<dbReference type="Pfam" id="PF02518">
    <property type="entry name" value="HATPase_c"/>
    <property type="match status" value="1"/>
</dbReference>
<dbReference type="AlphaFoldDB" id="A0A4U8YSI9"/>
<dbReference type="Pfam" id="PF00497">
    <property type="entry name" value="SBP_bac_3"/>
    <property type="match status" value="1"/>
</dbReference>
<dbReference type="EMBL" id="CAADHO010000004">
    <property type="protein sequence ID" value="VFQ44802.1"/>
    <property type="molecule type" value="Genomic_DNA"/>
</dbReference>
<dbReference type="InterPro" id="IPR004358">
    <property type="entry name" value="Sig_transdc_His_kin-like_C"/>
</dbReference>
<feature type="domain" description="Response regulatory" evidence="13">
    <location>
        <begin position="687"/>
        <end position="803"/>
    </location>
</feature>
<feature type="modified residue" description="4-aspartylphosphate" evidence="9">
    <location>
        <position position="738"/>
    </location>
</feature>
<dbReference type="RefSeq" id="WP_180140721.1">
    <property type="nucleotide sequence ID" value="NZ_CAADHO010000004.1"/>
</dbReference>
<evidence type="ECO:0000259" key="12">
    <source>
        <dbReference type="PROSITE" id="PS50109"/>
    </source>
</evidence>
<dbReference type="Gene3D" id="3.40.190.10">
    <property type="entry name" value="Periplasmic binding protein-like II"/>
    <property type="match status" value="2"/>
</dbReference>
<accession>A0A4U8YSI9</accession>
<feature type="domain" description="Histidine kinase" evidence="12">
    <location>
        <begin position="442"/>
        <end position="666"/>
    </location>
</feature>
<dbReference type="SUPFAM" id="SSF52172">
    <property type="entry name" value="CheY-like"/>
    <property type="match status" value="1"/>
</dbReference>
<dbReference type="InterPro" id="IPR001610">
    <property type="entry name" value="PAC"/>
</dbReference>
<evidence type="ECO:0000313" key="17">
    <source>
        <dbReference type="Proteomes" id="UP000507962"/>
    </source>
</evidence>
<protein>
    <recommendedName>
        <fullName evidence="2">histidine kinase</fullName>
        <ecNumber evidence="2">2.7.13.3</ecNumber>
    </recommendedName>
</protein>
<evidence type="ECO:0000256" key="9">
    <source>
        <dbReference type="PROSITE-ProRule" id="PRU00169"/>
    </source>
</evidence>
<dbReference type="PRINTS" id="PR00344">
    <property type="entry name" value="BCTRLSENSOR"/>
</dbReference>
<dbReference type="SMART" id="SM00448">
    <property type="entry name" value="REC"/>
    <property type="match status" value="1"/>
</dbReference>
<dbReference type="PROSITE" id="PS50110">
    <property type="entry name" value="RESPONSE_REGULATORY"/>
    <property type="match status" value="1"/>
</dbReference>
<feature type="coiled-coil region" evidence="10">
    <location>
        <begin position="283"/>
        <end position="310"/>
    </location>
</feature>